<evidence type="ECO:0000313" key="2">
    <source>
        <dbReference type="Proteomes" id="UP000064967"/>
    </source>
</evidence>
<accession>A0A0K1PM71</accession>
<proteinExistence type="predicted"/>
<name>A0A0K1PM71_9BACT</name>
<sequence length="51" mass="5448">MGEGPEIHGPLHKSVATPLTIPQRNRVALSARKLERAVSRNAFKAALSASI</sequence>
<reference evidence="1 2" key="1">
    <citation type="submission" date="2015-08" db="EMBL/GenBank/DDBJ databases">
        <authorList>
            <person name="Babu N.S."/>
            <person name="Beckwith C.J."/>
            <person name="Beseler K.G."/>
            <person name="Brison A."/>
            <person name="Carone J.V."/>
            <person name="Caskin T.P."/>
            <person name="Diamond M."/>
            <person name="Durham M.E."/>
            <person name="Foxe J.M."/>
            <person name="Go M."/>
            <person name="Henderson B.A."/>
            <person name="Jones I.B."/>
            <person name="McGettigan J.A."/>
            <person name="Micheletti S.J."/>
            <person name="Nasrallah M.E."/>
            <person name="Ortiz D."/>
            <person name="Piller C.R."/>
            <person name="Privatt S.R."/>
            <person name="Schneider S.L."/>
            <person name="Sharp S."/>
            <person name="Smith T.C."/>
            <person name="Stanton J.D."/>
            <person name="Ullery H.E."/>
            <person name="Wilson R.J."/>
            <person name="Serrano M.G."/>
            <person name="Buck G."/>
            <person name="Lee V."/>
            <person name="Wang Y."/>
            <person name="Carvalho R."/>
            <person name="Voegtly L."/>
            <person name="Shi R."/>
            <person name="Duckworth R."/>
            <person name="Johnson A."/>
            <person name="Loviza R."/>
            <person name="Walstead R."/>
            <person name="Shah Z."/>
            <person name="Kiflezghi M."/>
            <person name="Wade K."/>
            <person name="Ball S.L."/>
            <person name="Bradley K.W."/>
            <person name="Asai D.J."/>
            <person name="Bowman C.A."/>
            <person name="Russell D.A."/>
            <person name="Pope W.H."/>
            <person name="Jacobs-Sera D."/>
            <person name="Hendrix R.W."/>
            <person name="Hatfull G.F."/>
        </authorList>
    </citation>
    <scope>NUCLEOTIDE SEQUENCE [LARGE SCALE GENOMIC DNA]</scope>
    <source>
        <strain evidence="1 2">DSM 27648</strain>
    </source>
</reference>
<evidence type="ECO:0000313" key="1">
    <source>
        <dbReference type="EMBL" id="AKU94496.1"/>
    </source>
</evidence>
<protein>
    <submittedName>
        <fullName evidence="1">Uncharacterized protein</fullName>
    </submittedName>
</protein>
<dbReference type="KEGG" id="llu:AKJ09_01160"/>
<dbReference type="EMBL" id="CP012333">
    <property type="protein sequence ID" value="AKU94496.1"/>
    <property type="molecule type" value="Genomic_DNA"/>
</dbReference>
<organism evidence="1 2">
    <name type="scientific">Labilithrix luteola</name>
    <dbReference type="NCBI Taxonomy" id="1391654"/>
    <lineage>
        <taxon>Bacteria</taxon>
        <taxon>Pseudomonadati</taxon>
        <taxon>Myxococcota</taxon>
        <taxon>Polyangia</taxon>
        <taxon>Polyangiales</taxon>
        <taxon>Labilitrichaceae</taxon>
        <taxon>Labilithrix</taxon>
    </lineage>
</organism>
<dbReference type="Proteomes" id="UP000064967">
    <property type="component" value="Chromosome"/>
</dbReference>
<keyword evidence="2" id="KW-1185">Reference proteome</keyword>
<dbReference type="AlphaFoldDB" id="A0A0K1PM71"/>
<gene>
    <name evidence="1" type="ORF">AKJ09_01160</name>
</gene>